<protein>
    <submittedName>
        <fullName evidence="1">Uncharacterized protein</fullName>
    </submittedName>
</protein>
<dbReference type="Proteomes" id="UP000297641">
    <property type="component" value="Unassembled WGS sequence"/>
</dbReference>
<comment type="caution">
    <text evidence="1">The sequence shown here is derived from an EMBL/GenBank/DDBJ whole genome shotgun (WGS) entry which is preliminary data.</text>
</comment>
<accession>A0A7I0HPT6</accession>
<proteinExistence type="predicted"/>
<dbReference type="EMBL" id="RQFT01000011">
    <property type="protein sequence ID" value="TGL04054.1"/>
    <property type="molecule type" value="Genomic_DNA"/>
</dbReference>
<organism evidence="1 2">
    <name type="scientific">Leptospira bouyouniensis</name>
    <dbReference type="NCBI Taxonomy" id="2484911"/>
    <lineage>
        <taxon>Bacteria</taxon>
        <taxon>Pseudomonadati</taxon>
        <taxon>Spirochaetota</taxon>
        <taxon>Spirochaetia</taxon>
        <taxon>Leptospirales</taxon>
        <taxon>Leptospiraceae</taxon>
        <taxon>Leptospira</taxon>
    </lineage>
</organism>
<evidence type="ECO:0000313" key="1">
    <source>
        <dbReference type="EMBL" id="TGL04054.1"/>
    </source>
</evidence>
<dbReference type="AlphaFoldDB" id="A0A7I0HPT6"/>
<reference evidence="1 2" key="1">
    <citation type="journal article" date="2019" name="PLoS Negl. Trop. Dis.">
        <title>Revisiting the worldwide diversity of Leptospira species in the environment.</title>
        <authorList>
            <person name="Vincent A.T."/>
            <person name="Schiettekatte O."/>
            <person name="Bourhy P."/>
            <person name="Veyrier F.J."/>
            <person name="Picardeau M."/>
        </authorList>
    </citation>
    <scope>NUCLEOTIDE SEQUENCE [LARGE SCALE GENOMIC DNA]</scope>
    <source>
        <strain evidence="1 2">201800273</strain>
    </source>
</reference>
<sequence length="204" mass="24763">MHKFIHGKWVKVDEEQKEIFITKQELKKSRFWTEKMISMFFPSPDKEVKNNNYKTEHSIKLYNKENVIKIENSEDFLKYREENKKRRDGSKKALNTKVKKIMKDVENIEISIPLIEKSILLEQAVNHFNIRQIENGNFNWATLESDDEFLKRIMRNFIRHELSDYRIHLLNIYGRVGRKKAFKILKLHFNKAIINLYPWLECKF</sequence>
<dbReference type="RefSeq" id="WP_135771290.1">
    <property type="nucleotide sequence ID" value="NZ_RQFT01000011.1"/>
</dbReference>
<gene>
    <name evidence="1" type="ORF">EHQ43_11655</name>
</gene>
<evidence type="ECO:0000313" key="2">
    <source>
        <dbReference type="Proteomes" id="UP000297641"/>
    </source>
</evidence>
<name>A0A7I0HPT6_9LEPT</name>